<dbReference type="InterPro" id="IPR001867">
    <property type="entry name" value="OmpR/PhoB-type_DNA-bd"/>
</dbReference>
<accession>A0A2P7SCG2</accession>
<dbReference type="InterPro" id="IPR001789">
    <property type="entry name" value="Sig_transdc_resp-reg_receiver"/>
</dbReference>
<dbReference type="PANTHER" id="PTHR48111">
    <property type="entry name" value="REGULATOR OF RPOS"/>
    <property type="match status" value="1"/>
</dbReference>
<dbReference type="GO" id="GO:0005829">
    <property type="term" value="C:cytosol"/>
    <property type="evidence" value="ECO:0007669"/>
    <property type="project" value="TreeGrafter"/>
</dbReference>
<evidence type="ECO:0000259" key="5">
    <source>
        <dbReference type="PROSITE" id="PS51755"/>
    </source>
</evidence>
<dbReference type="RefSeq" id="WP_106724543.1">
    <property type="nucleotide sequence ID" value="NZ_PXYL01000006.1"/>
</dbReference>
<dbReference type="Proteomes" id="UP000240653">
    <property type="component" value="Unassembled WGS sequence"/>
</dbReference>
<keyword evidence="7" id="KW-1185">Reference proteome</keyword>
<dbReference type="PROSITE" id="PS50110">
    <property type="entry name" value="RESPONSE_REGULATORY"/>
    <property type="match status" value="1"/>
</dbReference>
<dbReference type="InterPro" id="IPR039420">
    <property type="entry name" value="WalR-like"/>
</dbReference>
<evidence type="ECO:0000256" key="1">
    <source>
        <dbReference type="ARBA" id="ARBA00023125"/>
    </source>
</evidence>
<dbReference type="Gene3D" id="3.40.50.2300">
    <property type="match status" value="1"/>
</dbReference>
<dbReference type="GO" id="GO:0000156">
    <property type="term" value="F:phosphorelay response regulator activity"/>
    <property type="evidence" value="ECO:0007669"/>
    <property type="project" value="TreeGrafter"/>
</dbReference>
<dbReference type="Gene3D" id="1.10.10.10">
    <property type="entry name" value="Winged helix-like DNA-binding domain superfamily/Winged helix DNA-binding domain"/>
    <property type="match status" value="1"/>
</dbReference>
<dbReference type="InterPro" id="IPR036388">
    <property type="entry name" value="WH-like_DNA-bd_sf"/>
</dbReference>
<gene>
    <name evidence="6" type="ORF">C7I85_13640</name>
</gene>
<dbReference type="Gene3D" id="6.10.250.690">
    <property type="match status" value="1"/>
</dbReference>
<feature type="DNA-binding region" description="OmpR/PhoB-type" evidence="3">
    <location>
        <begin position="124"/>
        <end position="222"/>
    </location>
</feature>
<dbReference type="GO" id="GO:0032993">
    <property type="term" value="C:protein-DNA complex"/>
    <property type="evidence" value="ECO:0007669"/>
    <property type="project" value="TreeGrafter"/>
</dbReference>
<dbReference type="GO" id="GO:0000976">
    <property type="term" value="F:transcription cis-regulatory region binding"/>
    <property type="evidence" value="ECO:0007669"/>
    <property type="project" value="TreeGrafter"/>
</dbReference>
<evidence type="ECO:0000259" key="4">
    <source>
        <dbReference type="PROSITE" id="PS50110"/>
    </source>
</evidence>
<dbReference type="PROSITE" id="PS51755">
    <property type="entry name" value="OMPR_PHOB"/>
    <property type="match status" value="1"/>
</dbReference>
<evidence type="ECO:0000256" key="3">
    <source>
        <dbReference type="PROSITE-ProRule" id="PRU01091"/>
    </source>
</evidence>
<proteinExistence type="predicted"/>
<sequence length="226" mass="24944">MRILLVEDEPEMVSALRAALKRHDMVVDHAASLGEADDFALEENYDAILLDRQLPDGDGLSLVRRLRTRKDGTPVLVLTARGDIPDRVAGLDSGADDYLAKPFAFEELLARLRALLRRPSAVQAQTIRAGHLAFDVGHREATIRGEPLALPRRELLVLEALMRRTGRMVQRAVLMEAVFGLDDEIQSNALDTHVSRLRKKLADAEGGVTINGIRGVGYLLRETANP</sequence>
<feature type="domain" description="Response regulatory" evidence="4">
    <location>
        <begin position="2"/>
        <end position="116"/>
    </location>
</feature>
<feature type="domain" description="OmpR/PhoB-type" evidence="5">
    <location>
        <begin position="124"/>
        <end position="222"/>
    </location>
</feature>
<name>A0A2P7SCG2_9HYPH</name>
<evidence type="ECO:0000313" key="7">
    <source>
        <dbReference type="Proteomes" id="UP000240653"/>
    </source>
</evidence>
<keyword evidence="2" id="KW-0597">Phosphoprotein</keyword>
<dbReference type="Pfam" id="PF00486">
    <property type="entry name" value="Trans_reg_C"/>
    <property type="match status" value="1"/>
</dbReference>
<comment type="caution">
    <text evidence="6">The sequence shown here is derived from an EMBL/GenBank/DDBJ whole genome shotgun (WGS) entry which is preliminary data.</text>
</comment>
<dbReference type="Pfam" id="PF00072">
    <property type="entry name" value="Response_reg"/>
    <property type="match status" value="1"/>
</dbReference>
<dbReference type="CDD" id="cd00383">
    <property type="entry name" value="trans_reg_C"/>
    <property type="match status" value="1"/>
</dbReference>
<organism evidence="6 7">
    <name type="scientific">Pseudaminobacter soli</name>
    <name type="common">ex Li et al. 2025</name>
    <dbReference type="NCBI Taxonomy" id="1295366"/>
    <lineage>
        <taxon>Bacteria</taxon>
        <taxon>Pseudomonadati</taxon>
        <taxon>Pseudomonadota</taxon>
        <taxon>Alphaproteobacteria</taxon>
        <taxon>Hyphomicrobiales</taxon>
        <taxon>Phyllobacteriaceae</taxon>
        <taxon>Pseudaminobacter</taxon>
    </lineage>
</organism>
<dbReference type="AlphaFoldDB" id="A0A2P7SCG2"/>
<reference evidence="6 7" key="1">
    <citation type="submission" date="2018-03" db="EMBL/GenBank/DDBJ databases">
        <title>The draft genome of Mesorhizobium soli JCM 19897.</title>
        <authorList>
            <person name="Li L."/>
            <person name="Liu L."/>
            <person name="Liang L."/>
            <person name="Wang T."/>
            <person name="Zhang X."/>
        </authorList>
    </citation>
    <scope>NUCLEOTIDE SEQUENCE [LARGE SCALE GENOMIC DNA]</scope>
    <source>
        <strain evidence="6 7">JCM 19897</strain>
    </source>
</reference>
<dbReference type="InterPro" id="IPR011006">
    <property type="entry name" value="CheY-like_superfamily"/>
</dbReference>
<dbReference type="SMART" id="SM00448">
    <property type="entry name" value="REC"/>
    <property type="match status" value="1"/>
</dbReference>
<feature type="modified residue" description="4-aspartylphosphate" evidence="2">
    <location>
        <position position="51"/>
    </location>
</feature>
<dbReference type="EMBL" id="PXYL01000006">
    <property type="protein sequence ID" value="PSJ60212.1"/>
    <property type="molecule type" value="Genomic_DNA"/>
</dbReference>
<dbReference type="SMART" id="SM00862">
    <property type="entry name" value="Trans_reg_C"/>
    <property type="match status" value="1"/>
</dbReference>
<dbReference type="SUPFAM" id="SSF52172">
    <property type="entry name" value="CheY-like"/>
    <property type="match status" value="1"/>
</dbReference>
<keyword evidence="1 3" id="KW-0238">DNA-binding</keyword>
<protein>
    <submittedName>
        <fullName evidence="6">DNA-binding response regulator</fullName>
    </submittedName>
</protein>
<evidence type="ECO:0000313" key="6">
    <source>
        <dbReference type="EMBL" id="PSJ60212.1"/>
    </source>
</evidence>
<dbReference type="OrthoDB" id="9802426at2"/>
<evidence type="ECO:0000256" key="2">
    <source>
        <dbReference type="PROSITE-ProRule" id="PRU00169"/>
    </source>
</evidence>
<dbReference type="GO" id="GO:0006355">
    <property type="term" value="P:regulation of DNA-templated transcription"/>
    <property type="evidence" value="ECO:0007669"/>
    <property type="project" value="InterPro"/>
</dbReference>
<dbReference type="PANTHER" id="PTHR48111:SF36">
    <property type="entry name" value="TRANSCRIPTIONAL REGULATORY PROTEIN CUTR"/>
    <property type="match status" value="1"/>
</dbReference>